<dbReference type="GO" id="GO:0033194">
    <property type="term" value="P:response to hydroperoxide"/>
    <property type="evidence" value="ECO:0007669"/>
    <property type="project" value="TreeGrafter"/>
</dbReference>
<evidence type="ECO:0008006" key="3">
    <source>
        <dbReference type="Google" id="ProtNLM"/>
    </source>
</evidence>
<gene>
    <name evidence="1" type="ORF">CFH80_05185</name>
</gene>
<dbReference type="Proteomes" id="UP000231638">
    <property type="component" value="Unassembled WGS sequence"/>
</dbReference>
<name>A0A2D3WIN5_9BACT</name>
<dbReference type="GO" id="GO:0005829">
    <property type="term" value="C:cytosol"/>
    <property type="evidence" value="ECO:0007669"/>
    <property type="project" value="TreeGrafter"/>
</dbReference>
<accession>A0A2D3WIN5</accession>
<dbReference type="PANTHER" id="PTHR30283:SF4">
    <property type="entry name" value="PEROXIDE STRESS RESISTANCE PROTEIN YAAA"/>
    <property type="match status" value="1"/>
</dbReference>
<protein>
    <recommendedName>
        <fullName evidence="3">Peroxide stress protein YaaA</fullName>
    </recommendedName>
</protein>
<dbReference type="InterPro" id="IPR005583">
    <property type="entry name" value="YaaA"/>
</dbReference>
<dbReference type="AlphaFoldDB" id="A0A2D3WIN5"/>
<dbReference type="Pfam" id="PF03883">
    <property type="entry name" value="H2O2_YaaD"/>
    <property type="match status" value="1"/>
</dbReference>
<organism evidence="1 2">
    <name type="scientific">Sulfurospirillum cavolei</name>
    <dbReference type="NCBI Taxonomy" id="366522"/>
    <lineage>
        <taxon>Bacteria</taxon>
        <taxon>Pseudomonadati</taxon>
        <taxon>Campylobacterota</taxon>
        <taxon>Epsilonproteobacteria</taxon>
        <taxon>Campylobacterales</taxon>
        <taxon>Sulfurospirillaceae</taxon>
        <taxon>Sulfurospirillum</taxon>
    </lineage>
</organism>
<evidence type="ECO:0000313" key="2">
    <source>
        <dbReference type="Proteomes" id="UP000231638"/>
    </source>
</evidence>
<dbReference type="PANTHER" id="PTHR30283">
    <property type="entry name" value="PEROXIDE STRESS RESPONSE PROTEIN YAAA"/>
    <property type="match status" value="1"/>
</dbReference>
<reference evidence="1 2" key="1">
    <citation type="journal article" date="2017" name="Front. Microbiol.">
        <title>Comparative Genomic Analysis of the Class Epsilonproteobacteria and Proposed Reclassification to Epsilonbacteraeota (phyl. nov.).</title>
        <authorList>
            <person name="Waite D.W."/>
            <person name="Vanwonterghem I."/>
            <person name="Rinke C."/>
            <person name="Parks D.H."/>
            <person name="Zhang Y."/>
            <person name="Takai K."/>
            <person name="Sievert S.M."/>
            <person name="Simon J."/>
            <person name="Campbell B.J."/>
            <person name="Hanson T.E."/>
            <person name="Woyke T."/>
            <person name="Klotz M.G."/>
            <person name="Hugenholtz P."/>
        </authorList>
    </citation>
    <scope>NUCLEOTIDE SEQUENCE [LARGE SCALE GENOMIC DNA]</scope>
    <source>
        <strain evidence="1">UBA11420</strain>
    </source>
</reference>
<evidence type="ECO:0000313" key="1">
    <source>
        <dbReference type="EMBL" id="DAB36383.1"/>
    </source>
</evidence>
<dbReference type="EMBL" id="DLUG01000140">
    <property type="protein sequence ID" value="DAB36383.1"/>
    <property type="molecule type" value="Genomic_DNA"/>
</dbReference>
<comment type="caution">
    <text evidence="1">The sequence shown here is derived from an EMBL/GenBank/DDBJ whole genome shotgun (WGS) entry which is preliminary data.</text>
</comment>
<proteinExistence type="predicted"/>
<sequence>MKILFSPSETKTLFRKTPPLHPDSFIFPNLYKRRLEVLERYHVLLQTANDASLRSLFGLKDISLCKEWTQTPLFEAPTCKAIERYSGVAYDYLDYASLNPSSQTFLDQNVMIFSNLFGPILAQDEIPNYRVHQGASLEGFKPEMFYHTFFSQAIDDWIANETLLDLRAGFYEKFYMPQKPYITMKFLKGGKVVSHFAKAYRGKVLRQIAYEQPVDDAALQTIAFEHLRIVEIHRKKLKHEYVYEIID</sequence>
<dbReference type="STRING" id="366522.GCA_001548055_02381"/>